<sequence length="867" mass="97320">MPERLPENFDVLSDPRFWTSEKASTFDADPIYSYSEYVDKLGDLDPPSPISTEPPSAETSGDFTSLFSPAELITPSTALSAPSSPRDIASRFNTHEDKRHRCTYLGCPMSYKRTSELLHHYRHHINKRAYDCNVLGCNRRNGNGFSRKDHLRQHLRKAHAMNLKPTNESMMMYDTNRTDRGTFDKHHSTPRACPPETAMVDQVLWTGVDFMSEQYQGQKSESTRPFPDSIAVSTEKGSSILSSNTTDAFKVTERHQLKPEPYSQCLKPDQNSSTLDAQESRSSRSKRHPLGGTIFVMSEQDQSLEQQGMADGNENVGSPEMIEAQDDKWKELPIAREQTTPCGENILSNTAPGILADQSNSVESPSEKFLDDLFQECGDQISSSPASSFISHASENTQSSSSSPPNVSTPSTSSTSKRGAPRKRAEKNDEEENNGENRGYKKPKLDPTRDPHRCKITGRRLACPFHIFDSENYCKNGTTGAKYNTCSGPGFSEWHYLKQHLGKSQSAVHIKIRCPHCLAPFKTATAVLQHLESQSSECSQDQTHLAEDDIDKDTWNKIDQEVSRQGFAGLPQLVRQSIDDLVSRNLDAYAPEKSIETRKTELRKWYMVWKILFPGTSCPRHPFYDDESSMSMTKTGRLVKTFKETVNSTIEAGEIEWIDDETLEKLQECLRTAIQTSSRINQEPLSVQLPNSSPSPQPLPVPNFGTMEDTRTTNLPSPYRTSSSFTSPTIPRQSFGNSTTLQRSGHNELIVFPEAQHSRSNPFNTHGQINVENQINSFDVNSTANDSHVNLNGADWDRMLRELEWGRMLRELEWDPAWDNLVQLNGPTARNTQSAGDVLPLHDQDDWAAPLFEDQGPASEANRGDRG</sequence>
<dbReference type="PROSITE" id="PS00028">
    <property type="entry name" value="ZINC_FINGER_C2H2_1"/>
    <property type="match status" value="1"/>
</dbReference>
<evidence type="ECO:0000313" key="5">
    <source>
        <dbReference type="Proteomes" id="UP000254866"/>
    </source>
</evidence>
<dbReference type="EMBL" id="NPIC01000009">
    <property type="protein sequence ID" value="RDL33197.1"/>
    <property type="molecule type" value="Genomic_DNA"/>
</dbReference>
<feature type="domain" description="C2H2-type" evidence="3">
    <location>
        <begin position="100"/>
        <end position="129"/>
    </location>
</feature>
<feature type="region of interest" description="Disordered" evidence="2">
    <location>
        <begin position="216"/>
        <end position="290"/>
    </location>
</feature>
<keyword evidence="5" id="KW-1185">Reference proteome</keyword>
<dbReference type="GeneID" id="43601485"/>
<evidence type="ECO:0000256" key="2">
    <source>
        <dbReference type="SAM" id="MobiDB-lite"/>
    </source>
</evidence>
<name>A0A370TES4_9HELO</name>
<dbReference type="RefSeq" id="XP_031866690.1">
    <property type="nucleotide sequence ID" value="XM_032017259.1"/>
</dbReference>
<dbReference type="SMART" id="SM00355">
    <property type="entry name" value="ZnF_C2H2"/>
    <property type="match status" value="3"/>
</dbReference>
<dbReference type="Proteomes" id="UP000254866">
    <property type="component" value="Unassembled WGS sequence"/>
</dbReference>
<dbReference type="OrthoDB" id="3564021at2759"/>
<gene>
    <name evidence="4" type="ORF">BP5553_08636</name>
</gene>
<feature type="region of interest" description="Disordered" evidence="2">
    <location>
        <begin position="381"/>
        <end position="453"/>
    </location>
</feature>
<evidence type="ECO:0000259" key="3">
    <source>
        <dbReference type="PROSITE" id="PS50157"/>
    </source>
</evidence>
<protein>
    <recommendedName>
        <fullName evidence="3">C2H2-type domain-containing protein</fullName>
    </recommendedName>
</protein>
<comment type="caution">
    <text evidence="4">The sequence shown here is derived from an EMBL/GenBank/DDBJ whole genome shotgun (WGS) entry which is preliminary data.</text>
</comment>
<keyword evidence="1" id="KW-0862">Zinc</keyword>
<feature type="region of interest" description="Disordered" evidence="2">
    <location>
        <begin position="829"/>
        <end position="867"/>
    </location>
</feature>
<accession>A0A370TES4</accession>
<keyword evidence="1" id="KW-0863">Zinc-finger</keyword>
<keyword evidence="1" id="KW-0479">Metal-binding</keyword>
<reference evidence="4 5" key="1">
    <citation type="journal article" date="2018" name="IMA Fungus">
        <title>IMA Genome-F 9: Draft genome sequence of Annulohypoxylon stygium, Aspergillus mulundensis, Berkeleyomyces basicola (syn. Thielaviopsis basicola), Ceratocystis smalleyi, two Cercospora beticola strains, Coleophoma cylindrospora, Fusarium fracticaudum, Phialophora cf. hyalina, and Morchella septimelata.</title>
        <authorList>
            <person name="Wingfield B.D."/>
            <person name="Bills G.F."/>
            <person name="Dong Y."/>
            <person name="Huang W."/>
            <person name="Nel W.J."/>
            <person name="Swalarsk-Parry B.S."/>
            <person name="Vaghefi N."/>
            <person name="Wilken P.M."/>
            <person name="An Z."/>
            <person name="de Beer Z.W."/>
            <person name="De Vos L."/>
            <person name="Chen L."/>
            <person name="Duong T.A."/>
            <person name="Gao Y."/>
            <person name="Hammerbacher A."/>
            <person name="Kikkert J.R."/>
            <person name="Li Y."/>
            <person name="Li H."/>
            <person name="Li K."/>
            <person name="Li Q."/>
            <person name="Liu X."/>
            <person name="Ma X."/>
            <person name="Naidoo K."/>
            <person name="Pethybridge S.J."/>
            <person name="Sun J."/>
            <person name="Steenkamp E.T."/>
            <person name="van der Nest M.A."/>
            <person name="van Wyk S."/>
            <person name="Wingfield M.J."/>
            <person name="Xiong C."/>
            <person name="Yue Q."/>
            <person name="Zhang X."/>
        </authorList>
    </citation>
    <scope>NUCLEOTIDE SEQUENCE [LARGE SCALE GENOMIC DNA]</scope>
    <source>
        <strain evidence="4 5">BP 5553</strain>
    </source>
</reference>
<dbReference type="GO" id="GO:0008270">
    <property type="term" value="F:zinc ion binding"/>
    <property type="evidence" value="ECO:0007669"/>
    <property type="project" value="UniProtKB-KW"/>
</dbReference>
<dbReference type="InterPro" id="IPR013087">
    <property type="entry name" value="Znf_C2H2_type"/>
</dbReference>
<proteinExistence type="predicted"/>
<evidence type="ECO:0000256" key="1">
    <source>
        <dbReference type="PROSITE-ProRule" id="PRU00042"/>
    </source>
</evidence>
<dbReference type="Gene3D" id="3.30.160.60">
    <property type="entry name" value="Classic Zinc Finger"/>
    <property type="match status" value="1"/>
</dbReference>
<feature type="region of interest" description="Disordered" evidence="2">
    <location>
        <begin position="716"/>
        <end position="740"/>
    </location>
</feature>
<organism evidence="4 5">
    <name type="scientific">Venustampulla echinocandica</name>
    <dbReference type="NCBI Taxonomy" id="2656787"/>
    <lineage>
        <taxon>Eukaryota</taxon>
        <taxon>Fungi</taxon>
        <taxon>Dikarya</taxon>
        <taxon>Ascomycota</taxon>
        <taxon>Pezizomycotina</taxon>
        <taxon>Leotiomycetes</taxon>
        <taxon>Helotiales</taxon>
        <taxon>Pleuroascaceae</taxon>
        <taxon>Venustampulla</taxon>
    </lineage>
</organism>
<dbReference type="PROSITE" id="PS50157">
    <property type="entry name" value="ZINC_FINGER_C2H2_2"/>
    <property type="match status" value="1"/>
</dbReference>
<dbReference type="STRING" id="2656787.A0A370TES4"/>
<feature type="compositionally biased region" description="Basic and acidic residues" evidence="2">
    <location>
        <begin position="443"/>
        <end position="453"/>
    </location>
</feature>
<feature type="compositionally biased region" description="Polar residues" evidence="2">
    <location>
        <begin position="231"/>
        <end position="247"/>
    </location>
</feature>
<feature type="compositionally biased region" description="Low complexity" evidence="2">
    <location>
        <begin position="381"/>
        <end position="416"/>
    </location>
</feature>
<dbReference type="AlphaFoldDB" id="A0A370TES4"/>
<evidence type="ECO:0000313" key="4">
    <source>
        <dbReference type="EMBL" id="RDL33197.1"/>
    </source>
</evidence>